<dbReference type="AlphaFoldDB" id="A0A443YQQ4"/>
<reference evidence="1 2" key="1">
    <citation type="submission" date="2018-06" db="EMBL/GenBank/DDBJ databases">
        <title>Pedobacter endophyticus sp. nov., an endophytic bacterium isolated from a leaf of Triticum aestivum.</title>
        <authorList>
            <person name="Zhang L."/>
        </authorList>
    </citation>
    <scope>NUCLEOTIDE SEQUENCE [LARGE SCALE GENOMIC DNA]</scope>
    <source>
        <strain evidence="1 2">CM134L-2</strain>
    </source>
</reference>
<evidence type="ECO:0000313" key="1">
    <source>
        <dbReference type="EMBL" id="RWU06139.1"/>
    </source>
</evidence>
<comment type="caution">
    <text evidence="1">The sequence shown here is derived from an EMBL/GenBank/DDBJ whole genome shotgun (WGS) entry which is preliminary data.</text>
</comment>
<organism evidence="1 2">
    <name type="scientific">Pedobacter chitinilyticus</name>
    <dbReference type="NCBI Taxonomy" id="2233776"/>
    <lineage>
        <taxon>Bacteria</taxon>
        <taxon>Pseudomonadati</taxon>
        <taxon>Bacteroidota</taxon>
        <taxon>Sphingobacteriia</taxon>
        <taxon>Sphingobacteriales</taxon>
        <taxon>Sphingobacteriaceae</taxon>
        <taxon>Pedobacter</taxon>
    </lineage>
</organism>
<dbReference type="EMBL" id="SAYW01000004">
    <property type="protein sequence ID" value="RWU06139.1"/>
    <property type="molecule type" value="Genomic_DNA"/>
</dbReference>
<dbReference type="OrthoDB" id="961420at2"/>
<protein>
    <submittedName>
        <fullName evidence="1">Uncharacterized protein</fullName>
    </submittedName>
</protein>
<dbReference type="RefSeq" id="WP_113647760.1">
    <property type="nucleotide sequence ID" value="NZ_QMHN01000004.1"/>
</dbReference>
<keyword evidence="2" id="KW-1185">Reference proteome</keyword>
<accession>A0A443YQQ4</accession>
<evidence type="ECO:0000313" key="2">
    <source>
        <dbReference type="Proteomes" id="UP000284120"/>
    </source>
</evidence>
<sequence>MNKAINLDIDKEYISAIKKYEEEIEKGPTIEKFANLAFLYWAFAAEQIEFNLPNGISDEWSIIGGDKFVLILEKGLSVFPDSLELAFWKRYFAYRLFLSDFSEEDCKEMISENKVIDSLVPYFFLNMFDENTYSKQIATLREICVDIPTAKNLYILTFIGSQL</sequence>
<proteinExistence type="predicted"/>
<name>A0A443YQQ4_9SPHI</name>
<gene>
    <name evidence="1" type="ORF">DPV69_12650</name>
</gene>
<dbReference type="Proteomes" id="UP000284120">
    <property type="component" value="Unassembled WGS sequence"/>
</dbReference>